<feature type="domain" description="Secretion system C-terminal sorting" evidence="5">
    <location>
        <begin position="271"/>
        <end position="339"/>
    </location>
</feature>
<evidence type="ECO:0000256" key="3">
    <source>
        <dbReference type="ARBA" id="ARBA00022729"/>
    </source>
</evidence>
<evidence type="ECO:0000259" key="4">
    <source>
        <dbReference type="Pfam" id="PF17210"/>
    </source>
</evidence>
<dbReference type="GO" id="GO:0005576">
    <property type="term" value="C:extracellular region"/>
    <property type="evidence" value="ECO:0007669"/>
    <property type="project" value="UniProtKB-SubCell"/>
</dbReference>
<name>A0A316AK28_9BACT</name>
<dbReference type="Proteomes" id="UP000245880">
    <property type="component" value="Unassembled WGS sequence"/>
</dbReference>
<dbReference type="InterPro" id="IPR013783">
    <property type="entry name" value="Ig-like_fold"/>
</dbReference>
<organism evidence="6 7">
    <name type="scientific">Dyadobacter jejuensis</name>
    <dbReference type="NCBI Taxonomy" id="1082580"/>
    <lineage>
        <taxon>Bacteria</taxon>
        <taxon>Pseudomonadati</taxon>
        <taxon>Bacteroidota</taxon>
        <taxon>Cytophagia</taxon>
        <taxon>Cytophagales</taxon>
        <taxon>Spirosomataceae</taxon>
        <taxon>Dyadobacter</taxon>
    </lineage>
</organism>
<dbReference type="Pfam" id="PF18962">
    <property type="entry name" value="Por_Secre_tail"/>
    <property type="match status" value="1"/>
</dbReference>
<feature type="domain" description="SD-repeat containing protein B" evidence="4">
    <location>
        <begin position="50"/>
        <end position="103"/>
    </location>
</feature>
<keyword evidence="2" id="KW-0964">Secreted</keyword>
<evidence type="ECO:0000259" key="5">
    <source>
        <dbReference type="Pfam" id="PF18962"/>
    </source>
</evidence>
<dbReference type="InterPro" id="IPR026444">
    <property type="entry name" value="Secre_tail"/>
</dbReference>
<dbReference type="InterPro" id="IPR033764">
    <property type="entry name" value="Sdr_B"/>
</dbReference>
<gene>
    <name evidence="6" type="ORF">CLV98_10761</name>
</gene>
<sequence length="341" mass="36922">MAIDPAVNGAIAVIIPFVAKDNADIKSVNKGTEGQAILNLTAAPVTVNGLVWSDNNGNGVQDEGETGTNAGGLFVNLLDGTDKIVTSSPVEIDGLYSLPDVPAHATGYMLVLAATNSAKAPSLPNRDWVNTGDHIGVGNKANQGSTLGMIELATSAENVDNQNFGIQNINPLPVKLISFKAHASENKVELDWTTTEEENFSHFEVQRSANGQSFTTFHQESNTGLYRYHTSDSQPLGGDNYYRLKMVDYDGSYAFSRTEVVKWMTATTWAIYPNPAFDELTLTHTDKTIESTKVLDVSGRILKYSLGQAPIQVTDLPAGTYILQALFSDRTVQTKKFVVTR</sequence>
<dbReference type="Pfam" id="PF17210">
    <property type="entry name" value="SdrD_B"/>
    <property type="match status" value="1"/>
</dbReference>
<dbReference type="NCBIfam" id="TIGR04183">
    <property type="entry name" value="Por_Secre_tail"/>
    <property type="match status" value="1"/>
</dbReference>
<dbReference type="AlphaFoldDB" id="A0A316AK28"/>
<comment type="caution">
    <text evidence="6">The sequence shown here is derived from an EMBL/GenBank/DDBJ whole genome shotgun (WGS) entry which is preliminary data.</text>
</comment>
<accession>A0A316AK28</accession>
<reference evidence="6 7" key="1">
    <citation type="submission" date="2018-03" db="EMBL/GenBank/DDBJ databases">
        <title>Genomic Encyclopedia of Archaeal and Bacterial Type Strains, Phase II (KMG-II): from individual species to whole genera.</title>
        <authorList>
            <person name="Goeker M."/>
        </authorList>
    </citation>
    <scope>NUCLEOTIDE SEQUENCE [LARGE SCALE GENOMIC DNA]</scope>
    <source>
        <strain evidence="6 7">DSM 100346</strain>
    </source>
</reference>
<protein>
    <submittedName>
        <fullName evidence="6">Putative secreted protein (Por secretion system target)</fullName>
    </submittedName>
</protein>
<dbReference type="SUPFAM" id="SSF117074">
    <property type="entry name" value="Hypothetical protein PA1324"/>
    <property type="match status" value="1"/>
</dbReference>
<evidence type="ECO:0000256" key="1">
    <source>
        <dbReference type="ARBA" id="ARBA00004613"/>
    </source>
</evidence>
<comment type="subcellular location">
    <subcellularLocation>
        <location evidence="1">Secreted</location>
    </subcellularLocation>
</comment>
<evidence type="ECO:0000313" key="7">
    <source>
        <dbReference type="Proteomes" id="UP000245880"/>
    </source>
</evidence>
<dbReference type="Gene3D" id="2.60.40.10">
    <property type="entry name" value="Immunoglobulins"/>
    <property type="match status" value="2"/>
</dbReference>
<keyword evidence="3" id="KW-0732">Signal</keyword>
<evidence type="ECO:0000256" key="2">
    <source>
        <dbReference type="ARBA" id="ARBA00022525"/>
    </source>
</evidence>
<keyword evidence="7" id="KW-1185">Reference proteome</keyword>
<evidence type="ECO:0000313" key="6">
    <source>
        <dbReference type="EMBL" id="PWJ57354.1"/>
    </source>
</evidence>
<dbReference type="EMBL" id="QGDT01000007">
    <property type="protein sequence ID" value="PWJ57354.1"/>
    <property type="molecule type" value="Genomic_DNA"/>
</dbReference>
<proteinExistence type="predicted"/>